<dbReference type="RefSeq" id="WP_275824127.1">
    <property type="nucleotide sequence ID" value="NZ_JARHUD010000012.1"/>
</dbReference>
<keyword evidence="4" id="KW-0676">Redox-active center</keyword>
<keyword evidence="1 6" id="KW-0732">Signal</keyword>
<feature type="domain" description="Thioredoxin" evidence="7">
    <location>
        <begin position="78"/>
        <end position="254"/>
    </location>
</feature>
<evidence type="ECO:0000256" key="6">
    <source>
        <dbReference type="SAM" id="SignalP"/>
    </source>
</evidence>
<dbReference type="CDD" id="cd03023">
    <property type="entry name" value="DsbA_Com1_like"/>
    <property type="match status" value="1"/>
</dbReference>
<evidence type="ECO:0000256" key="2">
    <source>
        <dbReference type="ARBA" id="ARBA00023002"/>
    </source>
</evidence>
<feature type="compositionally biased region" description="Basic and acidic residues" evidence="5">
    <location>
        <begin position="69"/>
        <end position="89"/>
    </location>
</feature>
<dbReference type="PROSITE" id="PS51352">
    <property type="entry name" value="THIOREDOXIN_2"/>
    <property type="match status" value="1"/>
</dbReference>
<keyword evidence="9" id="KW-1185">Reference proteome</keyword>
<dbReference type="EMBL" id="JARHUD010000012">
    <property type="protein sequence ID" value="MDF2097342.1"/>
    <property type="molecule type" value="Genomic_DNA"/>
</dbReference>
<reference evidence="8 9" key="1">
    <citation type="submission" date="2023-03" db="EMBL/GenBank/DDBJ databases">
        <title>Fodinicurvata sp. CAU 1616 isolated from sea sendiment.</title>
        <authorList>
            <person name="Kim W."/>
        </authorList>
    </citation>
    <scope>NUCLEOTIDE SEQUENCE [LARGE SCALE GENOMIC DNA]</scope>
    <source>
        <strain evidence="8 9">CAU 1616</strain>
    </source>
</reference>
<dbReference type="PANTHER" id="PTHR13887">
    <property type="entry name" value="GLUTATHIONE S-TRANSFERASE KAPPA"/>
    <property type="match status" value="1"/>
</dbReference>
<keyword evidence="2" id="KW-0560">Oxidoreductase</keyword>
<evidence type="ECO:0000313" key="8">
    <source>
        <dbReference type="EMBL" id="MDF2097342.1"/>
    </source>
</evidence>
<dbReference type="InterPro" id="IPR041205">
    <property type="entry name" value="ScsC_N"/>
</dbReference>
<feature type="region of interest" description="Disordered" evidence="5">
    <location>
        <begin position="69"/>
        <end position="95"/>
    </location>
</feature>
<accession>A0ABT5YR30</accession>
<dbReference type="Pfam" id="PF01323">
    <property type="entry name" value="DSBA"/>
    <property type="match status" value="1"/>
</dbReference>
<dbReference type="InterPro" id="IPR036249">
    <property type="entry name" value="Thioredoxin-like_sf"/>
</dbReference>
<dbReference type="Pfam" id="PF18312">
    <property type="entry name" value="ScsC_N"/>
    <property type="match status" value="1"/>
</dbReference>
<evidence type="ECO:0000256" key="1">
    <source>
        <dbReference type="ARBA" id="ARBA00022729"/>
    </source>
</evidence>
<dbReference type="InterPro" id="IPR001853">
    <property type="entry name" value="DSBA-like_thioredoxin_dom"/>
</dbReference>
<keyword evidence="3" id="KW-1015">Disulfide bond</keyword>
<evidence type="ECO:0000313" key="9">
    <source>
        <dbReference type="Proteomes" id="UP001215503"/>
    </source>
</evidence>
<protein>
    <submittedName>
        <fullName evidence="8">DsbA family protein</fullName>
    </submittedName>
</protein>
<evidence type="ECO:0000256" key="4">
    <source>
        <dbReference type="ARBA" id="ARBA00023284"/>
    </source>
</evidence>
<organism evidence="8 9">
    <name type="scientific">Aquibaculum arenosum</name>
    <dbReference type="NCBI Taxonomy" id="3032591"/>
    <lineage>
        <taxon>Bacteria</taxon>
        <taxon>Pseudomonadati</taxon>
        <taxon>Pseudomonadota</taxon>
        <taxon>Alphaproteobacteria</taxon>
        <taxon>Rhodospirillales</taxon>
        <taxon>Rhodovibrionaceae</taxon>
        <taxon>Aquibaculum</taxon>
    </lineage>
</organism>
<evidence type="ECO:0000259" key="7">
    <source>
        <dbReference type="PROSITE" id="PS51352"/>
    </source>
</evidence>
<name>A0ABT5YR30_9PROT</name>
<sequence length="256" mass="28295">MTFPRRLFAGLLLAAAALMLTPLGTQLATQPAHAQMSGTERQAVEEVVRDYLLENPEIIMEALGVLERRSQERQESRQREGLSEHRVALEEDPAAPVLGNPEGDVTLVEFFDYQCGYCKQVSEPLQTLLREDPNLRLVMKEFPILGPASLVAARAALAAQRQGGYEELHWALMAHRGQLTEDQILDIAEDTGLDIARLRQDMNDPTITEQLRSNHALAEALEIRGTPAFIVGDRLLPGAVGLDSLRQLIAEARAES</sequence>
<feature type="signal peptide" evidence="6">
    <location>
        <begin position="1"/>
        <end position="34"/>
    </location>
</feature>
<dbReference type="Gene3D" id="3.40.30.10">
    <property type="entry name" value="Glutaredoxin"/>
    <property type="match status" value="1"/>
</dbReference>
<gene>
    <name evidence="8" type="ORF">P2G67_15295</name>
</gene>
<evidence type="ECO:0000256" key="5">
    <source>
        <dbReference type="SAM" id="MobiDB-lite"/>
    </source>
</evidence>
<proteinExistence type="predicted"/>
<dbReference type="InterPro" id="IPR013766">
    <property type="entry name" value="Thioredoxin_domain"/>
</dbReference>
<dbReference type="Proteomes" id="UP001215503">
    <property type="component" value="Unassembled WGS sequence"/>
</dbReference>
<evidence type="ECO:0000256" key="3">
    <source>
        <dbReference type="ARBA" id="ARBA00023157"/>
    </source>
</evidence>
<comment type="caution">
    <text evidence="8">The sequence shown here is derived from an EMBL/GenBank/DDBJ whole genome shotgun (WGS) entry which is preliminary data.</text>
</comment>
<dbReference type="SUPFAM" id="SSF52833">
    <property type="entry name" value="Thioredoxin-like"/>
    <property type="match status" value="1"/>
</dbReference>
<dbReference type="PANTHER" id="PTHR13887:SF14">
    <property type="entry name" value="DISULFIDE BOND FORMATION PROTEIN D"/>
    <property type="match status" value="1"/>
</dbReference>
<feature type="chain" id="PRO_5046430069" evidence="6">
    <location>
        <begin position="35"/>
        <end position="256"/>
    </location>
</feature>